<keyword evidence="2" id="KW-0732">Signal</keyword>
<evidence type="ECO:0000256" key="1">
    <source>
        <dbReference type="SAM" id="MobiDB-lite"/>
    </source>
</evidence>
<dbReference type="Gene3D" id="1.10.150.280">
    <property type="entry name" value="AF1531-like domain"/>
    <property type="match status" value="1"/>
</dbReference>
<evidence type="ECO:0000313" key="4">
    <source>
        <dbReference type="EMBL" id="EUD11182.1"/>
    </source>
</evidence>
<evidence type="ECO:0000256" key="2">
    <source>
        <dbReference type="SAM" id="SignalP"/>
    </source>
</evidence>
<dbReference type="PANTHER" id="PTHR21180:SF32">
    <property type="entry name" value="ENDONUCLEASE_EXONUCLEASE_PHOSPHATASE FAMILY DOMAIN-CONTAINING PROTEIN 1"/>
    <property type="match status" value="1"/>
</dbReference>
<dbReference type="InterPro" id="IPR004509">
    <property type="entry name" value="Competence_ComEA_HhH"/>
</dbReference>
<gene>
    <name evidence="4" type="ORF">HMPREF1563_3848</name>
</gene>
<feature type="domain" description="Helix-hairpin-helix DNA-binding motif class 1" evidence="3">
    <location>
        <begin position="72"/>
        <end position="91"/>
    </location>
</feature>
<feature type="signal peptide" evidence="2">
    <location>
        <begin position="1"/>
        <end position="28"/>
    </location>
</feature>
<feature type="domain" description="Helix-hairpin-helix DNA-binding motif class 1" evidence="3">
    <location>
        <begin position="102"/>
        <end position="121"/>
    </location>
</feature>
<dbReference type="NCBIfam" id="TIGR00426">
    <property type="entry name" value="competence protein ComEA helix-hairpin-helix repeat region"/>
    <property type="match status" value="1"/>
</dbReference>
<dbReference type="InterPro" id="IPR003583">
    <property type="entry name" value="Hlx-hairpin-Hlx_DNA-bd_motif"/>
</dbReference>
<dbReference type="Proteomes" id="UP000022311">
    <property type="component" value="Unassembled WGS sequence"/>
</dbReference>
<accession>A0AAV3M696</accession>
<dbReference type="EMBL" id="JALD01000043">
    <property type="protein sequence ID" value="EUD11182.1"/>
    <property type="molecule type" value="Genomic_DNA"/>
</dbReference>
<reference evidence="4 5" key="1">
    <citation type="submission" date="2014-01" db="EMBL/GenBank/DDBJ databases">
        <authorList>
            <person name="Durkin A.S."/>
            <person name="McCorrison J."/>
            <person name="Torralba M."/>
            <person name="Gillis M."/>
            <person name="Haft D.H."/>
            <person name="Methe B."/>
            <person name="Sutton G."/>
            <person name="Nelson K.E."/>
        </authorList>
    </citation>
    <scope>NUCLEOTIDE SEQUENCE [LARGE SCALE GENOMIC DNA]</scope>
    <source>
        <strain evidence="4 5">205/92</strain>
    </source>
</reference>
<comment type="caution">
    <text evidence="4">The sequence shown here is derived from an EMBL/GenBank/DDBJ whole genome shotgun (WGS) entry which is preliminary data.</text>
</comment>
<dbReference type="SUPFAM" id="SSF47781">
    <property type="entry name" value="RuvA domain 2-like"/>
    <property type="match status" value="1"/>
</dbReference>
<dbReference type="GO" id="GO:0015628">
    <property type="term" value="P:protein secretion by the type II secretion system"/>
    <property type="evidence" value="ECO:0007669"/>
    <property type="project" value="TreeGrafter"/>
</dbReference>
<dbReference type="GO" id="GO:0015627">
    <property type="term" value="C:type II protein secretion system complex"/>
    <property type="evidence" value="ECO:0007669"/>
    <property type="project" value="TreeGrafter"/>
</dbReference>
<feature type="chain" id="PRO_5043562281" evidence="2">
    <location>
        <begin position="29"/>
        <end position="124"/>
    </location>
</feature>
<dbReference type="Pfam" id="PF12836">
    <property type="entry name" value="HHH_3"/>
    <property type="match status" value="1"/>
</dbReference>
<organism evidence="4 5">
    <name type="scientific">Providencia alcalifaciens 205/92</name>
    <dbReference type="NCBI Taxonomy" id="1256988"/>
    <lineage>
        <taxon>Bacteria</taxon>
        <taxon>Pseudomonadati</taxon>
        <taxon>Pseudomonadota</taxon>
        <taxon>Gammaproteobacteria</taxon>
        <taxon>Enterobacterales</taxon>
        <taxon>Morganellaceae</taxon>
        <taxon>Providencia</taxon>
    </lineage>
</organism>
<name>A0AAV3M696_9GAMM</name>
<feature type="region of interest" description="Disordered" evidence="1">
    <location>
        <begin position="37"/>
        <end position="61"/>
    </location>
</feature>
<protein>
    <submittedName>
        <fullName evidence="4">Helix-hairpin-helix domain protein</fullName>
    </submittedName>
</protein>
<dbReference type="InterPro" id="IPR051675">
    <property type="entry name" value="Endo/Exo/Phosphatase_dom_1"/>
</dbReference>
<evidence type="ECO:0000313" key="5">
    <source>
        <dbReference type="Proteomes" id="UP000022311"/>
    </source>
</evidence>
<dbReference type="GO" id="GO:0006281">
    <property type="term" value="P:DNA repair"/>
    <property type="evidence" value="ECO:0007669"/>
    <property type="project" value="InterPro"/>
</dbReference>
<feature type="compositionally biased region" description="Polar residues" evidence="1">
    <location>
        <begin position="41"/>
        <end position="61"/>
    </location>
</feature>
<dbReference type="GO" id="GO:0003677">
    <property type="term" value="F:DNA binding"/>
    <property type="evidence" value="ECO:0007669"/>
    <property type="project" value="InterPro"/>
</dbReference>
<evidence type="ECO:0000259" key="3">
    <source>
        <dbReference type="SMART" id="SM00278"/>
    </source>
</evidence>
<dbReference type="SMART" id="SM00278">
    <property type="entry name" value="HhH1"/>
    <property type="match status" value="2"/>
</dbReference>
<dbReference type="PANTHER" id="PTHR21180">
    <property type="entry name" value="ENDONUCLEASE/EXONUCLEASE/PHOSPHATASE FAMILY DOMAIN-CONTAINING PROTEIN 1"/>
    <property type="match status" value="1"/>
</dbReference>
<proteinExistence type="predicted"/>
<sequence length="124" mass="13660">MMEWNKYIKQGLGTVLMVAILCPLSVSAAVKKAETEKPVTSIMQSQNSDEIKSTNHLTSPDQVNINQASAEELARKLSGIGKQKAQAIVEYREKFGAFNAIENILEVQGIGPAFLEKNREKLVL</sequence>
<dbReference type="InterPro" id="IPR010994">
    <property type="entry name" value="RuvA_2-like"/>
</dbReference>
<dbReference type="AlphaFoldDB" id="A0AAV3M696"/>